<keyword evidence="2" id="KW-1185">Reference proteome</keyword>
<sequence>MVAHIQMRYPRRASLMAIQLPRRGSTTASLSETANPDSGCLTAVPETFVPLCIVDHVMHEVHFTQHQTQSEKGRVLMAMKVH</sequence>
<name>F2N8S4_CORGP</name>
<evidence type="ECO:0000313" key="2">
    <source>
        <dbReference type="Proteomes" id="UP000006851"/>
    </source>
</evidence>
<organism evidence="1 2">
    <name type="scientific">Coriobacterium glomerans (strain ATCC 49209 / DSM 20642 / JCM 10262 / PW2)</name>
    <dbReference type="NCBI Taxonomy" id="700015"/>
    <lineage>
        <taxon>Bacteria</taxon>
        <taxon>Bacillati</taxon>
        <taxon>Actinomycetota</taxon>
        <taxon>Coriobacteriia</taxon>
        <taxon>Coriobacteriales</taxon>
        <taxon>Coriobacteriaceae</taxon>
        <taxon>Coriobacterium</taxon>
    </lineage>
</organism>
<evidence type="ECO:0000313" key="1">
    <source>
        <dbReference type="EMBL" id="AEB07457.1"/>
    </source>
</evidence>
<gene>
    <name evidence="1" type="ordered locus">Corgl_1356</name>
</gene>
<proteinExistence type="predicted"/>
<dbReference type="KEGG" id="cgo:Corgl_1356"/>
<reference evidence="2" key="1">
    <citation type="journal article" date="2013" name="Stand. Genomic Sci.">
        <title>Complete genome sequence of Coriobacterium glomerans type strain (PW2(T)) from the midgut of Pyrrhocoris apterus L. (red soldier bug).</title>
        <authorList>
            <person name="Stackebrandt E."/>
            <person name="Zeytun A."/>
            <person name="Lapidus A."/>
            <person name="Nolan M."/>
            <person name="Lucas S."/>
            <person name="Hammon N."/>
            <person name="Deshpande S."/>
            <person name="Cheng J.F."/>
            <person name="Tapia R."/>
            <person name="Goodwin L.A."/>
            <person name="Pitluck S."/>
            <person name="Liolios K."/>
            <person name="Pagani I."/>
            <person name="Ivanova N."/>
            <person name="Mavromatis K."/>
            <person name="Mikhailova N."/>
            <person name="Huntemann M."/>
            <person name="Pati A."/>
            <person name="Chen A."/>
            <person name="Palaniappan K."/>
            <person name="Chang Y.J."/>
            <person name="Land M."/>
            <person name="Hauser L."/>
            <person name="Rohde M."/>
            <person name="Pukall R."/>
            <person name="Goker M."/>
            <person name="Detter J.C."/>
            <person name="Woyke T."/>
            <person name="Bristow J."/>
            <person name="Eisen J.A."/>
            <person name="Markowitz V."/>
            <person name="Hugenholtz P."/>
            <person name="Kyrpides N.C."/>
            <person name="Klenk H.P."/>
        </authorList>
    </citation>
    <scope>NUCLEOTIDE SEQUENCE</scope>
    <source>
        <strain evidence="2">ATCC 49209 / DSM 20642 / JCM 10262 / PW2</strain>
    </source>
</reference>
<accession>F2N8S4</accession>
<dbReference type="Proteomes" id="UP000006851">
    <property type="component" value="Chromosome"/>
</dbReference>
<dbReference type="HOGENOM" id="CLU_2552501_0_0_11"/>
<dbReference type="AlphaFoldDB" id="F2N8S4"/>
<protein>
    <submittedName>
        <fullName evidence="1">Uncharacterized protein</fullName>
    </submittedName>
</protein>
<dbReference type="EMBL" id="CP002628">
    <property type="protein sequence ID" value="AEB07457.1"/>
    <property type="molecule type" value="Genomic_DNA"/>
</dbReference>